<sequence>MDRRMQQKNRLASLPTGQEKSQDAAEIGLANPTHGITKSQDAAENAAENRLASYLTRIKENRRMQSRNIDLASYHGIKKMQDAAENRLASKLLRDKKIAGCQQ</sequence>
<dbReference type="EMBL" id="BGPR01013124">
    <property type="protein sequence ID" value="GBN59351.1"/>
    <property type="molecule type" value="Genomic_DNA"/>
</dbReference>
<feature type="region of interest" description="Disordered" evidence="1">
    <location>
        <begin position="1"/>
        <end position="44"/>
    </location>
</feature>
<accession>A0A4Y2Q7F8</accession>
<comment type="caution">
    <text evidence="2">The sequence shown here is derived from an EMBL/GenBank/DDBJ whole genome shotgun (WGS) entry which is preliminary data.</text>
</comment>
<proteinExistence type="predicted"/>
<organism evidence="2 3">
    <name type="scientific">Araneus ventricosus</name>
    <name type="common">Orbweaver spider</name>
    <name type="synonym">Epeira ventricosa</name>
    <dbReference type="NCBI Taxonomy" id="182803"/>
    <lineage>
        <taxon>Eukaryota</taxon>
        <taxon>Metazoa</taxon>
        <taxon>Ecdysozoa</taxon>
        <taxon>Arthropoda</taxon>
        <taxon>Chelicerata</taxon>
        <taxon>Arachnida</taxon>
        <taxon>Araneae</taxon>
        <taxon>Araneomorphae</taxon>
        <taxon>Entelegynae</taxon>
        <taxon>Araneoidea</taxon>
        <taxon>Araneidae</taxon>
        <taxon>Araneus</taxon>
    </lineage>
</organism>
<evidence type="ECO:0000256" key="1">
    <source>
        <dbReference type="SAM" id="MobiDB-lite"/>
    </source>
</evidence>
<evidence type="ECO:0000313" key="3">
    <source>
        <dbReference type="Proteomes" id="UP000499080"/>
    </source>
</evidence>
<dbReference type="AlphaFoldDB" id="A0A4Y2Q7F8"/>
<gene>
    <name evidence="2" type="ORF">AVEN_101241_1</name>
</gene>
<protein>
    <submittedName>
        <fullName evidence="2">Uncharacterized protein</fullName>
    </submittedName>
</protein>
<evidence type="ECO:0000313" key="2">
    <source>
        <dbReference type="EMBL" id="GBN59351.1"/>
    </source>
</evidence>
<name>A0A4Y2Q7F8_ARAVE</name>
<dbReference type="Proteomes" id="UP000499080">
    <property type="component" value="Unassembled WGS sequence"/>
</dbReference>
<reference evidence="2 3" key="1">
    <citation type="journal article" date="2019" name="Sci. Rep.">
        <title>Orb-weaving spider Araneus ventricosus genome elucidates the spidroin gene catalogue.</title>
        <authorList>
            <person name="Kono N."/>
            <person name="Nakamura H."/>
            <person name="Ohtoshi R."/>
            <person name="Moran D.A.P."/>
            <person name="Shinohara A."/>
            <person name="Yoshida Y."/>
            <person name="Fujiwara M."/>
            <person name="Mori M."/>
            <person name="Tomita M."/>
            <person name="Arakawa K."/>
        </authorList>
    </citation>
    <scope>NUCLEOTIDE SEQUENCE [LARGE SCALE GENOMIC DNA]</scope>
</reference>
<keyword evidence="3" id="KW-1185">Reference proteome</keyword>